<dbReference type="Proteomes" id="UP000663760">
    <property type="component" value="Chromosome 6"/>
</dbReference>
<proteinExistence type="inferred from homology"/>
<dbReference type="InterPro" id="IPR010028">
    <property type="entry name" value="Acid_phosphatase_pln"/>
</dbReference>
<dbReference type="Gene3D" id="3.40.50.1000">
    <property type="entry name" value="HAD superfamily/HAD-like"/>
    <property type="match status" value="1"/>
</dbReference>
<dbReference type="InterPro" id="IPR014403">
    <property type="entry name" value="APS1/VSP"/>
</dbReference>
<dbReference type="PIRSF" id="PIRSF002674">
    <property type="entry name" value="VSP"/>
    <property type="match status" value="1"/>
</dbReference>
<dbReference type="PANTHER" id="PTHR31284">
    <property type="entry name" value="ACID PHOSPHATASE-LIKE PROTEIN"/>
    <property type="match status" value="1"/>
</dbReference>
<dbReference type="EMBL" id="LR746269">
    <property type="protein sequence ID" value="CAA7398258.1"/>
    <property type="molecule type" value="Genomic_DNA"/>
</dbReference>
<dbReference type="PANTHER" id="PTHR31284:SF9">
    <property type="entry name" value="HAD SUPERFAMILY, SUBFAMILY IIIB ACID PHOSPHATASE"/>
    <property type="match status" value="1"/>
</dbReference>
<comment type="similarity">
    <text evidence="3">Belongs to the APS1/VSP family.</text>
</comment>
<name>A0A7I8KME4_SPIIN</name>
<evidence type="ECO:0000313" key="5">
    <source>
        <dbReference type="EMBL" id="CAA7398258.1"/>
    </source>
</evidence>
<protein>
    <submittedName>
        <fullName evidence="5">Uncharacterized protein</fullName>
    </submittedName>
</protein>
<sequence>MQERRWGATVVVVFATLAWTAMGAKLSRCTALPRDGGDGVGCLSWRVAVETGNLRGWRTVPRRCVRYVERYMVGGEYQRELEAVVEQIYRYMEGVVVSGDDRDAWVLDVDDTCLSNLRYYQGKRFGGEPFDPTGFRRWAERRACPAIPPMLRLVRDLVKKGFKVFLLTGRDSESLGRTTAENLHTQGFVGYERLVMRGAEYRGKSAAVFKTEARRQLVREGYRIWGNVGDQWTDLLGDHPGDRTFKLPNPMYFVP</sequence>
<keyword evidence="2" id="KW-0325">Glycoprotein</keyword>
<dbReference type="SUPFAM" id="SSF56784">
    <property type="entry name" value="HAD-like"/>
    <property type="match status" value="1"/>
</dbReference>
<reference evidence="5" key="1">
    <citation type="submission" date="2020-02" db="EMBL/GenBank/DDBJ databases">
        <authorList>
            <person name="Scholz U."/>
            <person name="Mascher M."/>
            <person name="Fiebig A."/>
        </authorList>
    </citation>
    <scope>NUCLEOTIDE SEQUENCE</scope>
</reference>
<dbReference type="CDD" id="cd07535">
    <property type="entry name" value="HAD_VSP"/>
    <property type="match status" value="1"/>
</dbReference>
<evidence type="ECO:0000256" key="2">
    <source>
        <dbReference type="ARBA" id="ARBA00023180"/>
    </source>
</evidence>
<feature type="signal peptide" evidence="4">
    <location>
        <begin position="1"/>
        <end position="23"/>
    </location>
</feature>
<dbReference type="AlphaFoldDB" id="A0A7I8KME4"/>
<dbReference type="InterPro" id="IPR036412">
    <property type="entry name" value="HAD-like_sf"/>
</dbReference>
<dbReference type="GO" id="GO:0003993">
    <property type="term" value="F:acid phosphatase activity"/>
    <property type="evidence" value="ECO:0007669"/>
    <property type="project" value="InterPro"/>
</dbReference>
<dbReference type="Pfam" id="PF03767">
    <property type="entry name" value="Acid_phosphat_B"/>
    <property type="match status" value="1"/>
</dbReference>
<gene>
    <name evidence="5" type="ORF">SI8410_06008923</name>
</gene>
<keyword evidence="1 4" id="KW-0732">Signal</keyword>
<organism evidence="5 6">
    <name type="scientific">Spirodela intermedia</name>
    <name type="common">Intermediate duckweed</name>
    <dbReference type="NCBI Taxonomy" id="51605"/>
    <lineage>
        <taxon>Eukaryota</taxon>
        <taxon>Viridiplantae</taxon>
        <taxon>Streptophyta</taxon>
        <taxon>Embryophyta</taxon>
        <taxon>Tracheophyta</taxon>
        <taxon>Spermatophyta</taxon>
        <taxon>Magnoliopsida</taxon>
        <taxon>Liliopsida</taxon>
        <taxon>Araceae</taxon>
        <taxon>Lemnoideae</taxon>
        <taxon>Spirodela</taxon>
    </lineage>
</organism>
<dbReference type="OrthoDB" id="59415at2759"/>
<evidence type="ECO:0000313" key="6">
    <source>
        <dbReference type="Proteomes" id="UP000663760"/>
    </source>
</evidence>
<evidence type="ECO:0000256" key="3">
    <source>
        <dbReference type="PIRNR" id="PIRNR002674"/>
    </source>
</evidence>
<keyword evidence="6" id="KW-1185">Reference proteome</keyword>
<dbReference type="NCBIfam" id="TIGR01675">
    <property type="entry name" value="plant-AP"/>
    <property type="match status" value="1"/>
</dbReference>
<evidence type="ECO:0000256" key="4">
    <source>
        <dbReference type="SAM" id="SignalP"/>
    </source>
</evidence>
<feature type="chain" id="PRO_5029505476" evidence="4">
    <location>
        <begin position="24"/>
        <end position="255"/>
    </location>
</feature>
<evidence type="ECO:0000256" key="1">
    <source>
        <dbReference type="ARBA" id="ARBA00022729"/>
    </source>
</evidence>
<accession>A0A7I8KME4</accession>
<dbReference type="InterPro" id="IPR023214">
    <property type="entry name" value="HAD_sf"/>
</dbReference>
<dbReference type="InterPro" id="IPR005519">
    <property type="entry name" value="Acid_phosphat_B-like"/>
</dbReference>